<proteinExistence type="predicted"/>
<gene>
    <name evidence="1" type="ORF">PGLA1383_LOCUS45109</name>
</gene>
<evidence type="ECO:0000313" key="2">
    <source>
        <dbReference type="Proteomes" id="UP000654075"/>
    </source>
</evidence>
<evidence type="ECO:0000313" key="1">
    <source>
        <dbReference type="EMBL" id="CAE8628475.1"/>
    </source>
</evidence>
<feature type="non-terminal residue" evidence="1">
    <location>
        <position position="129"/>
    </location>
</feature>
<protein>
    <submittedName>
        <fullName evidence="1">Uncharacterized protein</fullName>
    </submittedName>
</protein>
<sequence length="129" mass="14562">LRQRRAWSIGGLVGIGLSTIGFKKMPGWPCAADLDCTAWMVRWLRKQDSRGRRGDGLPRMQLLSLQGLLSARRGSCRWRNSIILGCDSQPDRFDVNACHAECHRQHGLEFRRCDRCSGPGHRSVWGSPC</sequence>
<keyword evidence="2" id="KW-1185">Reference proteome</keyword>
<reference evidence="1" key="1">
    <citation type="submission" date="2021-02" db="EMBL/GenBank/DDBJ databases">
        <authorList>
            <person name="Dougan E. K."/>
            <person name="Rhodes N."/>
            <person name="Thang M."/>
            <person name="Chan C."/>
        </authorList>
    </citation>
    <scope>NUCLEOTIDE SEQUENCE</scope>
</reference>
<dbReference type="EMBL" id="CAJNNV010029406">
    <property type="protein sequence ID" value="CAE8628475.1"/>
    <property type="molecule type" value="Genomic_DNA"/>
</dbReference>
<name>A0A813GTC2_POLGL</name>
<comment type="caution">
    <text evidence="1">The sequence shown here is derived from an EMBL/GenBank/DDBJ whole genome shotgun (WGS) entry which is preliminary data.</text>
</comment>
<accession>A0A813GTC2</accession>
<dbReference type="Proteomes" id="UP000654075">
    <property type="component" value="Unassembled WGS sequence"/>
</dbReference>
<dbReference type="AlphaFoldDB" id="A0A813GTC2"/>
<organism evidence="1 2">
    <name type="scientific">Polarella glacialis</name>
    <name type="common">Dinoflagellate</name>
    <dbReference type="NCBI Taxonomy" id="89957"/>
    <lineage>
        <taxon>Eukaryota</taxon>
        <taxon>Sar</taxon>
        <taxon>Alveolata</taxon>
        <taxon>Dinophyceae</taxon>
        <taxon>Suessiales</taxon>
        <taxon>Suessiaceae</taxon>
        <taxon>Polarella</taxon>
    </lineage>
</organism>